<keyword evidence="1" id="KW-1133">Transmembrane helix</keyword>
<keyword evidence="1" id="KW-0472">Membrane</keyword>
<organism evidence="3 4">
    <name type="scientific">Cephalotus follicularis</name>
    <name type="common">Albany pitcher plant</name>
    <dbReference type="NCBI Taxonomy" id="3775"/>
    <lineage>
        <taxon>Eukaryota</taxon>
        <taxon>Viridiplantae</taxon>
        <taxon>Streptophyta</taxon>
        <taxon>Embryophyta</taxon>
        <taxon>Tracheophyta</taxon>
        <taxon>Spermatophyta</taxon>
        <taxon>Magnoliopsida</taxon>
        <taxon>eudicotyledons</taxon>
        <taxon>Gunneridae</taxon>
        <taxon>Pentapetalae</taxon>
        <taxon>rosids</taxon>
        <taxon>fabids</taxon>
        <taxon>Oxalidales</taxon>
        <taxon>Cephalotaceae</taxon>
        <taxon>Cephalotus</taxon>
    </lineage>
</organism>
<feature type="domain" description="PGG" evidence="2">
    <location>
        <begin position="1"/>
        <end position="104"/>
    </location>
</feature>
<evidence type="ECO:0000313" key="4">
    <source>
        <dbReference type="Proteomes" id="UP000187406"/>
    </source>
</evidence>
<sequence length="142" mass="15364">MVVATFMATVMFDAAFTVPGGNNNDTGRPNFLNCLSFMVFAISGAVVLFSLATSILMFLSILTLPYAEEDFLHSLPNRLIIGLATLSVSIVTMVIVFSATLFIVLGYGFAWIAISTAAVACVQVSLFALLQYPFCCYNESYI</sequence>
<proteinExistence type="predicted"/>
<evidence type="ECO:0000259" key="2">
    <source>
        <dbReference type="Pfam" id="PF13962"/>
    </source>
</evidence>
<reference evidence="4" key="1">
    <citation type="submission" date="2016-04" db="EMBL/GenBank/DDBJ databases">
        <title>Cephalotus genome sequencing.</title>
        <authorList>
            <person name="Fukushima K."/>
            <person name="Hasebe M."/>
            <person name="Fang X."/>
        </authorList>
    </citation>
    <scope>NUCLEOTIDE SEQUENCE [LARGE SCALE GENOMIC DNA]</scope>
    <source>
        <strain evidence="4">cv. St1</strain>
    </source>
</reference>
<evidence type="ECO:0000313" key="3">
    <source>
        <dbReference type="EMBL" id="GAV92044.1"/>
    </source>
</evidence>
<comment type="caution">
    <text evidence="3">The sequence shown here is derived from an EMBL/GenBank/DDBJ whole genome shotgun (WGS) entry which is preliminary data.</text>
</comment>
<dbReference type="PANTHER" id="PTHR24177:SF292">
    <property type="entry name" value="ANKYRIN REPEAT FAMILY PROTEIN-RELATED"/>
    <property type="match status" value="1"/>
</dbReference>
<dbReference type="EMBL" id="BDDD01008634">
    <property type="protein sequence ID" value="GAV92044.1"/>
    <property type="molecule type" value="Genomic_DNA"/>
</dbReference>
<accession>A0A1Q3DHT2</accession>
<evidence type="ECO:0000256" key="1">
    <source>
        <dbReference type="SAM" id="Phobius"/>
    </source>
</evidence>
<feature type="transmembrane region" description="Helical" evidence="1">
    <location>
        <begin position="41"/>
        <end position="67"/>
    </location>
</feature>
<keyword evidence="4" id="KW-1185">Reference proteome</keyword>
<protein>
    <submittedName>
        <fullName evidence="3">PGG domain-containing protein</fullName>
    </submittedName>
</protein>
<feature type="transmembrane region" description="Helical" evidence="1">
    <location>
        <begin position="109"/>
        <end position="130"/>
    </location>
</feature>
<dbReference type="GO" id="GO:0016020">
    <property type="term" value="C:membrane"/>
    <property type="evidence" value="ECO:0007669"/>
    <property type="project" value="TreeGrafter"/>
</dbReference>
<name>A0A1Q3DHT2_CEPFO</name>
<feature type="transmembrane region" description="Helical" evidence="1">
    <location>
        <begin position="79"/>
        <end position="103"/>
    </location>
</feature>
<keyword evidence="1" id="KW-0812">Transmembrane</keyword>
<gene>
    <name evidence="3" type="ORF">CFOL_v3_35428</name>
</gene>
<dbReference type="Proteomes" id="UP000187406">
    <property type="component" value="Unassembled WGS sequence"/>
</dbReference>
<dbReference type="InterPro" id="IPR026961">
    <property type="entry name" value="PGG_dom"/>
</dbReference>
<dbReference type="STRING" id="3775.A0A1Q3DHT2"/>
<dbReference type="Pfam" id="PF13962">
    <property type="entry name" value="PGG"/>
    <property type="match status" value="1"/>
</dbReference>
<dbReference type="OrthoDB" id="1652385at2759"/>
<dbReference type="InParanoid" id="A0A1Q3DHT2"/>
<dbReference type="PANTHER" id="PTHR24177">
    <property type="entry name" value="CASKIN"/>
    <property type="match status" value="1"/>
</dbReference>
<dbReference type="AlphaFoldDB" id="A0A1Q3DHT2"/>